<dbReference type="KEGG" id="sal:Sala_1373"/>
<dbReference type="EMBL" id="CP000356">
    <property type="protein sequence ID" value="ABF53087.1"/>
    <property type="molecule type" value="Genomic_DNA"/>
</dbReference>
<gene>
    <name evidence="2" type="ordered locus">Sala_1373</name>
</gene>
<feature type="compositionally biased region" description="Basic residues" evidence="1">
    <location>
        <begin position="14"/>
        <end position="34"/>
    </location>
</feature>
<name>Q1GTD5_SPHAL</name>
<keyword evidence="3" id="KW-1185">Reference proteome</keyword>
<dbReference type="EC" id="2.7.1.-" evidence="2"/>
<dbReference type="eggNOG" id="COG5265">
    <property type="taxonomic scope" value="Bacteria"/>
</dbReference>
<feature type="region of interest" description="Disordered" evidence="1">
    <location>
        <begin position="14"/>
        <end position="39"/>
    </location>
</feature>
<evidence type="ECO:0000313" key="2">
    <source>
        <dbReference type="EMBL" id="ABF53087.1"/>
    </source>
</evidence>
<reference evidence="2 3" key="1">
    <citation type="journal article" date="2009" name="Proc. Natl. Acad. Sci. U.S.A.">
        <title>The genomic basis of trophic strategy in marine bacteria.</title>
        <authorList>
            <person name="Lauro F.M."/>
            <person name="McDougald D."/>
            <person name="Thomas T."/>
            <person name="Williams T.J."/>
            <person name="Egan S."/>
            <person name="Rice S."/>
            <person name="DeMaere M.Z."/>
            <person name="Ting L."/>
            <person name="Ertan H."/>
            <person name="Johnson J."/>
            <person name="Ferriera S."/>
            <person name="Lapidus A."/>
            <person name="Anderson I."/>
            <person name="Kyrpides N."/>
            <person name="Munk A.C."/>
            <person name="Detter C."/>
            <person name="Han C.S."/>
            <person name="Brown M.V."/>
            <person name="Robb F.T."/>
            <person name="Kjelleberg S."/>
            <person name="Cavicchioli R."/>
        </authorList>
    </citation>
    <scope>NUCLEOTIDE SEQUENCE [LARGE SCALE GENOMIC DNA]</scope>
    <source>
        <strain evidence="3">DSM 13593 / LMG 18877 / RB2256</strain>
    </source>
</reference>
<protein>
    <submittedName>
        <fullName evidence="2">Hpr(Ser) kinase/phosphatase</fullName>
        <ecNumber evidence="2">2.7.1.-</ecNumber>
    </submittedName>
</protein>
<evidence type="ECO:0000313" key="3">
    <source>
        <dbReference type="Proteomes" id="UP000006578"/>
    </source>
</evidence>
<keyword evidence="2" id="KW-0418">Kinase</keyword>
<dbReference type="STRING" id="317655.Sala_1373"/>
<evidence type="ECO:0000256" key="1">
    <source>
        <dbReference type="SAM" id="MobiDB-lite"/>
    </source>
</evidence>
<dbReference type="NCBIfam" id="TIGR04352">
    <property type="entry name" value="HprK_rel_A"/>
    <property type="match status" value="1"/>
</dbReference>
<dbReference type="GO" id="GO:0016301">
    <property type="term" value="F:kinase activity"/>
    <property type="evidence" value="ECO:0007669"/>
    <property type="project" value="UniProtKB-KW"/>
</dbReference>
<dbReference type="InterPro" id="IPR027600">
    <property type="entry name" value="HprK-rel_A"/>
</dbReference>
<dbReference type="Gene3D" id="3.40.50.300">
    <property type="entry name" value="P-loop containing nucleotide triphosphate hydrolases"/>
    <property type="match status" value="1"/>
</dbReference>
<organism evidence="2 3">
    <name type="scientific">Sphingopyxis alaskensis (strain DSM 13593 / LMG 18877 / RB2256)</name>
    <name type="common">Sphingomonas alaskensis</name>
    <dbReference type="NCBI Taxonomy" id="317655"/>
    <lineage>
        <taxon>Bacteria</taxon>
        <taxon>Pseudomonadati</taxon>
        <taxon>Pseudomonadota</taxon>
        <taxon>Alphaproteobacteria</taxon>
        <taxon>Sphingomonadales</taxon>
        <taxon>Sphingomonadaceae</taxon>
        <taxon>Sphingopyxis</taxon>
    </lineage>
</organism>
<sequence length="330" mass="35281">MRCGVARQAARNRVRPGRCGRRARARWRTARRTGGHGAGGGGVRYVSRIAVGPVQFRIGSDWREPVAALDRLYAAYPRDDARPADATVRLFAARPWRRWLRPSVHIGGDFVVPDALPLPLSMGLLAAEMAMNLQVALGWRRHLLLHASAVAKGGRALIMSGESGSGKSTLAALLGEGAWRLMGDEFTLIDPEDGDALAFPRAVSLKNQAIAEVAASVDAARLGPLMTGTPKGDIRHLIPRADAIAAMHEPARPALLLFPRFGGETAIEPMGEGEAFVRLTEASTNYVALGEAGFAALTRLVRETPAFGISYPDSATGIALVEQLWVEATA</sequence>
<dbReference type="AlphaFoldDB" id="Q1GTD5"/>
<accession>Q1GTD5</accession>
<keyword evidence="2" id="KW-0808">Transferase</keyword>
<dbReference type="HOGENOM" id="CLU_083312_0_0_5"/>
<dbReference type="InterPro" id="IPR025662">
    <property type="entry name" value="Sigma_54_int_dom_ATP-bd_1"/>
</dbReference>
<dbReference type="PROSITE" id="PS00675">
    <property type="entry name" value="SIGMA54_INTERACT_1"/>
    <property type="match status" value="1"/>
</dbReference>
<dbReference type="Proteomes" id="UP000006578">
    <property type="component" value="Chromosome"/>
</dbReference>
<dbReference type="InterPro" id="IPR027417">
    <property type="entry name" value="P-loop_NTPase"/>
</dbReference>
<dbReference type="SUPFAM" id="SSF53795">
    <property type="entry name" value="PEP carboxykinase-like"/>
    <property type="match status" value="1"/>
</dbReference>
<proteinExistence type="predicted"/>